<keyword evidence="5" id="KW-1185">Reference proteome</keyword>
<evidence type="ECO:0000313" key="4">
    <source>
        <dbReference type="EMBL" id="SFH35931.1"/>
    </source>
</evidence>
<dbReference type="InterPro" id="IPR002656">
    <property type="entry name" value="Acyl_transf_3_dom"/>
</dbReference>
<feature type="transmembrane region" description="Helical" evidence="1">
    <location>
        <begin position="72"/>
        <end position="91"/>
    </location>
</feature>
<dbReference type="AlphaFoldDB" id="A0A1I2ZFP4"/>
<dbReference type="GO" id="GO:0016747">
    <property type="term" value="F:acyltransferase activity, transferring groups other than amino-acyl groups"/>
    <property type="evidence" value="ECO:0007669"/>
    <property type="project" value="InterPro"/>
</dbReference>
<organism evidence="4 5">
    <name type="scientific">Modicisalibacter xianhensis</name>
    <dbReference type="NCBI Taxonomy" id="442341"/>
    <lineage>
        <taxon>Bacteria</taxon>
        <taxon>Pseudomonadati</taxon>
        <taxon>Pseudomonadota</taxon>
        <taxon>Gammaproteobacteria</taxon>
        <taxon>Oceanospirillales</taxon>
        <taxon>Halomonadaceae</taxon>
        <taxon>Modicisalibacter</taxon>
    </lineage>
</organism>
<dbReference type="STRING" id="442341.SAMN04487959_10360"/>
<dbReference type="RefSeq" id="WP_092843822.1">
    <property type="nucleotide sequence ID" value="NZ_FOPY01000003.1"/>
</dbReference>
<feature type="transmembrane region" description="Helical" evidence="1">
    <location>
        <begin position="221"/>
        <end position="238"/>
    </location>
</feature>
<keyword evidence="4" id="KW-0012">Acyltransferase</keyword>
<keyword evidence="1" id="KW-0812">Transmembrane</keyword>
<evidence type="ECO:0000259" key="3">
    <source>
        <dbReference type="Pfam" id="PF19040"/>
    </source>
</evidence>
<feature type="transmembrane region" description="Helical" evidence="1">
    <location>
        <begin position="244"/>
        <end position="261"/>
    </location>
</feature>
<feature type="transmembrane region" description="Helical" evidence="1">
    <location>
        <begin position="7"/>
        <end position="25"/>
    </location>
</feature>
<evidence type="ECO:0000313" key="5">
    <source>
        <dbReference type="Proteomes" id="UP000199040"/>
    </source>
</evidence>
<feature type="domain" description="SGNH" evidence="3">
    <location>
        <begin position="410"/>
        <end position="628"/>
    </location>
</feature>
<protein>
    <submittedName>
        <fullName evidence="4">Peptidoglycan/LPS O-acetylase OafA/YrhL, contains acyltransferase and SGNH-hydrolase domains</fullName>
    </submittedName>
</protein>
<reference evidence="4 5" key="1">
    <citation type="submission" date="2016-10" db="EMBL/GenBank/DDBJ databases">
        <authorList>
            <person name="de Groot N.N."/>
        </authorList>
    </citation>
    <scope>NUCLEOTIDE SEQUENCE [LARGE SCALE GENOMIC DNA]</scope>
    <source>
        <strain evidence="4 5">CGMCC 1.6848</strain>
    </source>
</reference>
<dbReference type="InterPro" id="IPR043968">
    <property type="entry name" value="SGNH"/>
</dbReference>
<feature type="transmembrane region" description="Helical" evidence="1">
    <location>
        <begin position="304"/>
        <end position="324"/>
    </location>
</feature>
<feature type="transmembrane region" description="Helical" evidence="1">
    <location>
        <begin position="189"/>
        <end position="209"/>
    </location>
</feature>
<dbReference type="PANTHER" id="PTHR23028:SF53">
    <property type="entry name" value="ACYL_TRANSF_3 DOMAIN-CONTAINING PROTEIN"/>
    <property type="match status" value="1"/>
</dbReference>
<evidence type="ECO:0000259" key="2">
    <source>
        <dbReference type="Pfam" id="PF01757"/>
    </source>
</evidence>
<dbReference type="EMBL" id="FOPY01000003">
    <property type="protein sequence ID" value="SFH35931.1"/>
    <property type="molecule type" value="Genomic_DNA"/>
</dbReference>
<dbReference type="GO" id="GO:0009103">
    <property type="term" value="P:lipopolysaccharide biosynthetic process"/>
    <property type="evidence" value="ECO:0007669"/>
    <property type="project" value="TreeGrafter"/>
</dbReference>
<dbReference type="PANTHER" id="PTHR23028">
    <property type="entry name" value="ACETYLTRANSFERASE"/>
    <property type="match status" value="1"/>
</dbReference>
<dbReference type="Proteomes" id="UP000199040">
    <property type="component" value="Unassembled WGS sequence"/>
</dbReference>
<feature type="transmembrane region" description="Helical" evidence="1">
    <location>
        <begin position="31"/>
        <end position="51"/>
    </location>
</feature>
<feature type="domain" description="Acyltransferase 3" evidence="2">
    <location>
        <begin position="6"/>
        <end position="321"/>
    </location>
</feature>
<accession>A0A1I2ZFP4</accession>
<dbReference type="Pfam" id="PF19040">
    <property type="entry name" value="SGNH"/>
    <property type="match status" value="1"/>
</dbReference>
<dbReference type="GO" id="GO:0016787">
    <property type="term" value="F:hydrolase activity"/>
    <property type="evidence" value="ECO:0007669"/>
    <property type="project" value="UniProtKB-KW"/>
</dbReference>
<gene>
    <name evidence="4" type="ORF">SAMN04487959_10360</name>
</gene>
<feature type="transmembrane region" description="Helical" evidence="1">
    <location>
        <begin position="165"/>
        <end position="183"/>
    </location>
</feature>
<dbReference type="InterPro" id="IPR050879">
    <property type="entry name" value="Acyltransferase_3"/>
</dbReference>
<feature type="transmembrane region" description="Helical" evidence="1">
    <location>
        <begin position="345"/>
        <end position="364"/>
    </location>
</feature>
<dbReference type="Pfam" id="PF01757">
    <property type="entry name" value="Acyl_transf_3"/>
    <property type="match status" value="1"/>
</dbReference>
<keyword evidence="1" id="KW-1133">Transmembrane helix</keyword>
<dbReference type="GO" id="GO:0016020">
    <property type="term" value="C:membrane"/>
    <property type="evidence" value="ECO:0007669"/>
    <property type="project" value="TreeGrafter"/>
</dbReference>
<proteinExistence type="predicted"/>
<evidence type="ECO:0000256" key="1">
    <source>
        <dbReference type="SAM" id="Phobius"/>
    </source>
</evidence>
<feature type="transmembrane region" description="Helical" evidence="1">
    <location>
        <begin position="141"/>
        <end position="158"/>
    </location>
</feature>
<keyword evidence="4" id="KW-0808">Transferase</keyword>
<sequence>MEFRRDINGLRAIAVALVVLFHFGVPGFQGGFIGVDVFFVISGYLMTGIIFSRMRKETFTILGFYLDRARRIVPALACLCFVVLLVGWALLLPVNYVELGKQVLGSLAFVSNFLYSQEAGYFEQAAHEKWLLHTWSLSVEWQFYLLYPLALVALRLFVPIDKLRWFILAAAMLSLAISVYASSRWSIHAYFLLPTRAWEMLAGALVFLFPLRRMHTDKVSWEWVGIGLILFSAMFFSSQLDWPGALAVLPVLGTALIILQARQDSIVTSNSVSTFLGKTSYSVYLWHWPVVVWINYFGLGGEAAWTVLGIAASILLGYLSYRFIENMARQRRSRPARAFHSSRPLLHIGVPTTAAAVFGMAIIVSNGVSQRMSEDFYAAMGRLDLPRMNNGWCFYDVNSDENLAVGSEGLHCVRGESGAPLKGLLFGDSFAGHYGPFWDRVGKDISAEINSVTTNWCYPSTNDVIYGDSSTRSYDQCLINRQYFLENVSDYDFVVLSGSWRNIYTSNQMQGVYDAIAYAAQRTRLVIVMPTPTYFDVNVKNIYARSMLFNIDFDISHFAKTGDAEAVEANRAVEAFAEQYDNVVYIDREALFNVDGLPSEVTAENIPFNYDENGHISIYGSKMAAESFTSSSSYRELSRQLMEVRNAKARLKPKPDPKPRELVTQWLTNWDMPNSAVITW</sequence>
<name>A0A1I2ZFP4_9GAMM</name>
<keyword evidence="1" id="KW-0472">Membrane</keyword>
<keyword evidence="4" id="KW-0378">Hydrolase</keyword>